<organism evidence="1 2">
    <name type="scientific">Candidatus Azambacteria bacterium GW2011_GWB1_42_17</name>
    <dbReference type="NCBI Taxonomy" id="1618615"/>
    <lineage>
        <taxon>Bacteria</taxon>
        <taxon>Candidatus Azamiibacteriota</taxon>
    </lineage>
</organism>
<gene>
    <name evidence="1" type="ORF">UV07_C0015G0007</name>
</gene>
<evidence type="ECO:0000313" key="2">
    <source>
        <dbReference type="Proteomes" id="UP000033986"/>
    </source>
</evidence>
<dbReference type="AlphaFoldDB" id="A0A0G0Z5T8"/>
<dbReference type="Proteomes" id="UP000033986">
    <property type="component" value="Unassembled WGS sequence"/>
</dbReference>
<dbReference type="EMBL" id="LCDB01000015">
    <property type="protein sequence ID" value="KKS44059.1"/>
    <property type="molecule type" value="Genomic_DNA"/>
</dbReference>
<proteinExistence type="predicted"/>
<comment type="caution">
    <text evidence="1">The sequence shown here is derived from an EMBL/GenBank/DDBJ whole genome shotgun (WGS) entry which is preliminary data.</text>
</comment>
<protein>
    <submittedName>
        <fullName evidence="1">Uncharacterized protein</fullName>
    </submittedName>
</protein>
<accession>A0A0G0Z5T8</accession>
<sequence>MQRIILVITLFIVVFLIFDVVSDINRINKLKAESVAPIQVVSRYEAWNKVNDINK</sequence>
<evidence type="ECO:0000313" key="1">
    <source>
        <dbReference type="EMBL" id="KKS44059.1"/>
    </source>
</evidence>
<reference evidence="1 2" key="1">
    <citation type="journal article" date="2015" name="Nature">
        <title>rRNA introns, odd ribosomes, and small enigmatic genomes across a large radiation of phyla.</title>
        <authorList>
            <person name="Brown C.T."/>
            <person name="Hug L.A."/>
            <person name="Thomas B.C."/>
            <person name="Sharon I."/>
            <person name="Castelle C.J."/>
            <person name="Singh A."/>
            <person name="Wilkins M.J."/>
            <person name="Williams K.H."/>
            <person name="Banfield J.F."/>
        </authorList>
    </citation>
    <scope>NUCLEOTIDE SEQUENCE [LARGE SCALE GENOMIC DNA]</scope>
</reference>
<name>A0A0G0Z5T8_9BACT</name>